<gene>
    <name evidence="1" type="ORF">AKJ43_03695</name>
</gene>
<protein>
    <submittedName>
        <fullName evidence="1">Uncharacterized protein</fullName>
    </submittedName>
</protein>
<accession>A0A133V3Q1</accession>
<name>A0A133V3Q1_9EURY</name>
<evidence type="ECO:0000313" key="1">
    <source>
        <dbReference type="EMBL" id="KXB01077.1"/>
    </source>
</evidence>
<proteinExistence type="predicted"/>
<comment type="caution">
    <text evidence="1">The sequence shown here is derived from an EMBL/GenBank/DDBJ whole genome shotgun (WGS) entry which is preliminary data.</text>
</comment>
<dbReference type="Proteomes" id="UP000070400">
    <property type="component" value="Unassembled WGS sequence"/>
</dbReference>
<dbReference type="EMBL" id="LHXX01000067">
    <property type="protein sequence ID" value="KXB01077.1"/>
    <property type="molecule type" value="Genomic_DNA"/>
</dbReference>
<organism evidence="1 2">
    <name type="scientific">candidate division MSBL1 archaeon SCGC-AAA261D19</name>
    <dbReference type="NCBI Taxonomy" id="1698273"/>
    <lineage>
        <taxon>Archaea</taxon>
        <taxon>Methanobacteriati</taxon>
        <taxon>Methanobacteriota</taxon>
        <taxon>candidate division MSBL1</taxon>
    </lineage>
</organism>
<dbReference type="AlphaFoldDB" id="A0A133V3Q1"/>
<sequence length="70" mass="7925">MRDIEGELQVEMKVGYMGFNWDESIFRERKKGGSMSLFGKVVSAIAGGWKPRGCESHKDFQDNLGKNKVN</sequence>
<reference evidence="1 2" key="1">
    <citation type="journal article" date="2016" name="Sci. Rep.">
        <title>Metabolic traits of an uncultured archaeal lineage -MSBL1- from brine pools of the Red Sea.</title>
        <authorList>
            <person name="Mwirichia R."/>
            <person name="Alam I."/>
            <person name="Rashid M."/>
            <person name="Vinu M."/>
            <person name="Ba-Alawi W."/>
            <person name="Anthony Kamau A."/>
            <person name="Kamanda Ngugi D."/>
            <person name="Goker M."/>
            <person name="Klenk H.P."/>
            <person name="Bajic V."/>
            <person name="Stingl U."/>
        </authorList>
    </citation>
    <scope>NUCLEOTIDE SEQUENCE [LARGE SCALE GENOMIC DNA]</scope>
    <source>
        <strain evidence="1">SCGC-AAA261D19</strain>
    </source>
</reference>
<keyword evidence="2" id="KW-1185">Reference proteome</keyword>
<evidence type="ECO:0000313" key="2">
    <source>
        <dbReference type="Proteomes" id="UP000070400"/>
    </source>
</evidence>